<evidence type="ECO:0000256" key="14">
    <source>
        <dbReference type="SAM" id="MobiDB-lite"/>
    </source>
</evidence>
<feature type="region of interest" description="Disordered" evidence="14">
    <location>
        <begin position="219"/>
        <end position="247"/>
    </location>
</feature>
<dbReference type="GO" id="GO:0000287">
    <property type="term" value="F:magnesium ion binding"/>
    <property type="evidence" value="ECO:0007669"/>
    <property type="project" value="InterPro"/>
</dbReference>
<evidence type="ECO:0000256" key="11">
    <source>
        <dbReference type="ARBA" id="ARBA00023152"/>
    </source>
</evidence>
<feature type="compositionally biased region" description="Polar residues" evidence="14">
    <location>
        <begin position="616"/>
        <end position="626"/>
    </location>
</feature>
<dbReference type="SUPFAM" id="SSF50800">
    <property type="entry name" value="PK beta-barrel domain-like"/>
    <property type="match status" value="1"/>
</dbReference>
<evidence type="ECO:0000256" key="4">
    <source>
        <dbReference type="ARBA" id="ARBA00012142"/>
    </source>
</evidence>
<evidence type="ECO:0000256" key="2">
    <source>
        <dbReference type="ARBA" id="ARBA00004997"/>
    </source>
</evidence>
<dbReference type="Pfam" id="PF00224">
    <property type="entry name" value="PK"/>
    <property type="match status" value="1"/>
</dbReference>
<gene>
    <name evidence="17" type="ORF">Cvel_7872</name>
</gene>
<keyword evidence="8 13" id="KW-0418">Kinase</keyword>
<comment type="cofactor">
    <cofactor evidence="1">
        <name>K(+)</name>
        <dbReference type="ChEBI" id="CHEBI:29103"/>
    </cofactor>
</comment>
<dbReference type="GO" id="GO:0030955">
    <property type="term" value="F:potassium ion binding"/>
    <property type="evidence" value="ECO:0007669"/>
    <property type="project" value="InterPro"/>
</dbReference>
<dbReference type="EC" id="2.7.1.40" evidence="4 13"/>
<evidence type="ECO:0000313" key="17">
    <source>
        <dbReference type="EMBL" id="CEM46385.1"/>
    </source>
</evidence>
<dbReference type="EMBL" id="CDMZ01003443">
    <property type="protein sequence ID" value="CEM46385.1"/>
    <property type="molecule type" value="Genomic_DNA"/>
</dbReference>
<dbReference type="InterPro" id="IPR040442">
    <property type="entry name" value="Pyrv_kinase-like_dom_sf"/>
</dbReference>
<feature type="compositionally biased region" description="Basic and acidic residues" evidence="14">
    <location>
        <begin position="657"/>
        <end position="671"/>
    </location>
</feature>
<dbReference type="GO" id="GO:0016301">
    <property type="term" value="F:kinase activity"/>
    <property type="evidence" value="ECO:0007669"/>
    <property type="project" value="UniProtKB-KW"/>
</dbReference>
<keyword evidence="9" id="KW-0067">ATP-binding</keyword>
<evidence type="ECO:0000256" key="9">
    <source>
        <dbReference type="ARBA" id="ARBA00022840"/>
    </source>
</evidence>
<dbReference type="Gene3D" id="3.20.20.60">
    <property type="entry name" value="Phosphoenolpyruvate-binding domains"/>
    <property type="match status" value="1"/>
</dbReference>
<keyword evidence="12" id="KW-0670">Pyruvate</keyword>
<protein>
    <recommendedName>
        <fullName evidence="4 13">Pyruvate kinase</fullName>
        <ecNumber evidence="4 13">2.7.1.40</ecNumber>
    </recommendedName>
</protein>
<dbReference type="InterPro" id="IPR015806">
    <property type="entry name" value="Pyrv_Knase_insert_dom_sf"/>
</dbReference>
<keyword evidence="10 13" id="KW-0460">Magnesium</keyword>
<evidence type="ECO:0000256" key="13">
    <source>
        <dbReference type="RuleBase" id="RU000504"/>
    </source>
</evidence>
<dbReference type="PhylomeDB" id="A0A0G4HPT6"/>
<evidence type="ECO:0000256" key="7">
    <source>
        <dbReference type="ARBA" id="ARBA00022741"/>
    </source>
</evidence>
<dbReference type="InterPro" id="IPR036918">
    <property type="entry name" value="Pyrv_Knase_C_sf"/>
</dbReference>
<dbReference type="VEuPathDB" id="CryptoDB:Cvel_7872"/>
<organism evidence="17">
    <name type="scientific">Chromera velia CCMP2878</name>
    <dbReference type="NCBI Taxonomy" id="1169474"/>
    <lineage>
        <taxon>Eukaryota</taxon>
        <taxon>Sar</taxon>
        <taxon>Alveolata</taxon>
        <taxon>Colpodellida</taxon>
        <taxon>Chromeraceae</taxon>
        <taxon>Chromera</taxon>
    </lineage>
</organism>
<comment type="pathway">
    <text evidence="2 13">Carbohydrate degradation; glycolysis; pyruvate from D-glyceraldehyde 3-phosphate: step 5/5.</text>
</comment>
<name>A0A0G4HPT6_9ALVE</name>
<evidence type="ECO:0000256" key="3">
    <source>
        <dbReference type="ARBA" id="ARBA00008663"/>
    </source>
</evidence>
<keyword evidence="7" id="KW-0547">Nucleotide-binding</keyword>
<keyword evidence="5 13" id="KW-0808">Transferase</keyword>
<evidence type="ECO:0000256" key="1">
    <source>
        <dbReference type="ARBA" id="ARBA00001958"/>
    </source>
</evidence>
<dbReference type="InterPro" id="IPR001697">
    <property type="entry name" value="Pyr_Knase"/>
</dbReference>
<dbReference type="SUPFAM" id="SSF51621">
    <property type="entry name" value="Phosphoenolpyruvate/pyruvate domain"/>
    <property type="match status" value="1"/>
</dbReference>
<feature type="domain" description="Pyruvate kinase barrel" evidence="15">
    <location>
        <begin position="89"/>
        <end position="429"/>
    </location>
</feature>
<dbReference type="SUPFAM" id="SSF52935">
    <property type="entry name" value="PK C-terminal domain-like"/>
    <property type="match status" value="1"/>
</dbReference>
<dbReference type="AlphaFoldDB" id="A0A0G4HPT6"/>
<keyword evidence="6" id="KW-0479">Metal-binding</keyword>
<dbReference type="Pfam" id="PF02887">
    <property type="entry name" value="PK_C"/>
    <property type="match status" value="1"/>
</dbReference>
<accession>A0A0G4HPT6</accession>
<evidence type="ECO:0000256" key="10">
    <source>
        <dbReference type="ARBA" id="ARBA00022842"/>
    </source>
</evidence>
<dbReference type="InterPro" id="IPR015813">
    <property type="entry name" value="Pyrv/PenolPyrv_kinase-like_dom"/>
</dbReference>
<dbReference type="InterPro" id="IPR015793">
    <property type="entry name" value="Pyrv_Knase_brl"/>
</dbReference>
<reference evidence="17" key="1">
    <citation type="submission" date="2014-11" db="EMBL/GenBank/DDBJ databases">
        <authorList>
            <person name="Otto D Thomas"/>
            <person name="Naeem Raeece"/>
        </authorList>
    </citation>
    <scope>NUCLEOTIDE SEQUENCE</scope>
</reference>
<dbReference type="PRINTS" id="PR01050">
    <property type="entry name" value="PYRUVTKNASE"/>
</dbReference>
<feature type="domain" description="Pyruvate kinase C-terminal" evidence="16">
    <location>
        <begin position="466"/>
        <end position="580"/>
    </location>
</feature>
<evidence type="ECO:0000256" key="6">
    <source>
        <dbReference type="ARBA" id="ARBA00022723"/>
    </source>
</evidence>
<evidence type="ECO:0000256" key="8">
    <source>
        <dbReference type="ARBA" id="ARBA00022777"/>
    </source>
</evidence>
<dbReference type="PANTHER" id="PTHR11817">
    <property type="entry name" value="PYRUVATE KINASE"/>
    <property type="match status" value="1"/>
</dbReference>
<dbReference type="Gene3D" id="2.40.33.10">
    <property type="entry name" value="PK beta-barrel domain-like"/>
    <property type="match status" value="1"/>
</dbReference>
<dbReference type="NCBIfam" id="TIGR01064">
    <property type="entry name" value="pyruv_kin"/>
    <property type="match status" value="1"/>
</dbReference>
<dbReference type="GO" id="GO:0005524">
    <property type="term" value="F:ATP binding"/>
    <property type="evidence" value="ECO:0007669"/>
    <property type="project" value="UniProtKB-KW"/>
</dbReference>
<dbReference type="InterPro" id="IPR015795">
    <property type="entry name" value="Pyrv_Knase_C"/>
</dbReference>
<sequence length="671" mass="73215">MFSLCALSSSVHHRVGAFLLRASSRTVGGVRPSAFSPSASGPSRQQHREFVSKLKPHAQRLHFSRLESSAESGNMSEDSLSRFRLWAFTRTKQVATLGPASSTFEMIEKLFLKGVDVFRLNFSHGKREDKEALVKTVRDVEAKWDHPIALLADLQGPKLRVGVFEHDSVVLQEGQTFSFDSSSDPGDACRVQLPHPEILKTLRPGDVLLLDDGKLKMRVKRTSTQKEDEGGSETGGEGEASEGEESSVSVECVVEVGGKLSSRKGVNTPTVVLPISAMSEKDRLDALYAKKIGVDWIALSFVQRPEDVQELRELVGVGPKLLAKIEKPSAVDCIDDIIAVSDAIMVARGDLGVEMNCEDVPVIQKQIVDKCRKEGRPVIVATQMLESMITSPTPTRAEASDVATAIYDGADAVMLSAETAAGQYPVEAVKVQQRILHRVESDANYQIGIDAKVAADRHHRDDTATDSLTMAAKHIAETIDARGIVVFTLGGTSAIRASMGRPHKPILAITPDIRVARRLQLYWGVYPVADTQTVGSVEEMWQRACDVAVQEGIANRPEEQVVITAGLPFGTPGATNNLRVCQAAGPDVWEVEKDDYEKDSLSKVIKDEERMMENPEFQSYFKQQQQGGSGAGERPPMGGQEGEDRDRGGRALSDLLSDDHEDKGGAKIDFY</sequence>
<evidence type="ECO:0000256" key="12">
    <source>
        <dbReference type="ARBA" id="ARBA00023317"/>
    </source>
</evidence>
<evidence type="ECO:0000259" key="15">
    <source>
        <dbReference type="Pfam" id="PF00224"/>
    </source>
</evidence>
<dbReference type="Gene3D" id="3.40.1380.20">
    <property type="entry name" value="Pyruvate kinase, C-terminal domain"/>
    <property type="match status" value="1"/>
</dbReference>
<keyword evidence="11 13" id="KW-0324">Glycolysis</keyword>
<comment type="similarity">
    <text evidence="3 13">Belongs to the pyruvate kinase family.</text>
</comment>
<dbReference type="UniPathway" id="UPA00109">
    <property type="reaction ID" value="UER00188"/>
</dbReference>
<evidence type="ECO:0000259" key="16">
    <source>
        <dbReference type="Pfam" id="PF02887"/>
    </source>
</evidence>
<feature type="region of interest" description="Disordered" evidence="14">
    <location>
        <begin position="613"/>
        <end position="671"/>
    </location>
</feature>
<dbReference type="NCBIfam" id="NF004978">
    <property type="entry name" value="PRK06354.1"/>
    <property type="match status" value="1"/>
</dbReference>
<comment type="catalytic activity">
    <reaction evidence="13">
        <text>pyruvate + ATP = phosphoenolpyruvate + ADP + H(+)</text>
        <dbReference type="Rhea" id="RHEA:18157"/>
        <dbReference type="ChEBI" id="CHEBI:15361"/>
        <dbReference type="ChEBI" id="CHEBI:15378"/>
        <dbReference type="ChEBI" id="CHEBI:30616"/>
        <dbReference type="ChEBI" id="CHEBI:58702"/>
        <dbReference type="ChEBI" id="CHEBI:456216"/>
        <dbReference type="EC" id="2.7.1.40"/>
    </reaction>
</comment>
<evidence type="ECO:0000256" key="5">
    <source>
        <dbReference type="ARBA" id="ARBA00022679"/>
    </source>
</evidence>
<dbReference type="InterPro" id="IPR011037">
    <property type="entry name" value="Pyrv_Knase-like_insert_dom_sf"/>
</dbReference>
<proteinExistence type="inferred from homology"/>
<dbReference type="GO" id="GO:0004743">
    <property type="term" value="F:pyruvate kinase activity"/>
    <property type="evidence" value="ECO:0007669"/>
    <property type="project" value="UniProtKB-EC"/>
</dbReference>